<dbReference type="PANTHER" id="PTHR43235:SF1">
    <property type="entry name" value="GLUTAMINE AMIDOTRANSFERASE PB2B2.05-RELATED"/>
    <property type="match status" value="1"/>
</dbReference>
<dbReference type="InterPro" id="IPR044668">
    <property type="entry name" value="PuuD-like"/>
</dbReference>
<protein>
    <submittedName>
        <fullName evidence="1">Putative glutamine amidotransferase</fullName>
    </submittedName>
</protein>
<dbReference type="AlphaFoldDB" id="A0A1W2E5R3"/>
<dbReference type="STRING" id="475255.SAMN04488101_11026"/>
<keyword evidence="1" id="KW-0808">Transferase</keyword>
<dbReference type="EMBL" id="FWYB01000010">
    <property type="protein sequence ID" value="SMD04797.1"/>
    <property type="molecule type" value="Genomic_DNA"/>
</dbReference>
<dbReference type="PANTHER" id="PTHR43235">
    <property type="entry name" value="GLUTAMINE AMIDOTRANSFERASE PB2B2.05-RELATED"/>
    <property type="match status" value="1"/>
</dbReference>
<proteinExistence type="predicted"/>
<evidence type="ECO:0000313" key="1">
    <source>
        <dbReference type="EMBL" id="SMD04797.1"/>
    </source>
</evidence>
<dbReference type="GO" id="GO:0033969">
    <property type="term" value="F:gamma-glutamyl-gamma-aminobutyrate hydrolase activity"/>
    <property type="evidence" value="ECO:0007669"/>
    <property type="project" value="TreeGrafter"/>
</dbReference>
<dbReference type="OrthoDB" id="9804920at2"/>
<accession>A0A1W2E5R3</accession>
<dbReference type="SUPFAM" id="SSF52317">
    <property type="entry name" value="Class I glutamine amidotransferase-like"/>
    <property type="match status" value="1"/>
</dbReference>
<dbReference type="GO" id="GO:0005829">
    <property type="term" value="C:cytosol"/>
    <property type="evidence" value="ECO:0007669"/>
    <property type="project" value="TreeGrafter"/>
</dbReference>
<dbReference type="Proteomes" id="UP000192678">
    <property type="component" value="Unassembled WGS sequence"/>
</dbReference>
<evidence type="ECO:0000313" key="2">
    <source>
        <dbReference type="Proteomes" id="UP000192678"/>
    </source>
</evidence>
<dbReference type="InterPro" id="IPR011697">
    <property type="entry name" value="Peptidase_C26"/>
</dbReference>
<dbReference type="PROSITE" id="PS51273">
    <property type="entry name" value="GATASE_TYPE_1"/>
    <property type="match status" value="1"/>
</dbReference>
<keyword evidence="1" id="KW-0315">Glutamine amidotransferase</keyword>
<dbReference type="GO" id="GO:0006598">
    <property type="term" value="P:polyamine catabolic process"/>
    <property type="evidence" value="ECO:0007669"/>
    <property type="project" value="TreeGrafter"/>
</dbReference>
<dbReference type="Pfam" id="PF07722">
    <property type="entry name" value="Peptidase_C26"/>
    <property type="match status" value="1"/>
</dbReference>
<dbReference type="InterPro" id="IPR029062">
    <property type="entry name" value="Class_I_gatase-like"/>
</dbReference>
<reference evidence="1 2" key="1">
    <citation type="submission" date="2017-04" db="EMBL/GenBank/DDBJ databases">
        <authorList>
            <person name="Afonso C.L."/>
            <person name="Miller P.J."/>
            <person name="Scott M.A."/>
            <person name="Spackman E."/>
            <person name="Goraichik I."/>
            <person name="Dimitrov K.M."/>
            <person name="Suarez D.L."/>
            <person name="Swayne D.E."/>
        </authorList>
    </citation>
    <scope>NUCLEOTIDE SEQUENCE [LARGE SCALE GENOMIC DNA]</scope>
    <source>
        <strain evidence="1 2">DSM 19625</strain>
    </source>
</reference>
<dbReference type="Gene3D" id="3.40.50.880">
    <property type="match status" value="1"/>
</dbReference>
<organism evidence="1 2">
    <name type="scientific">Pedobacter nyackensis</name>
    <dbReference type="NCBI Taxonomy" id="475255"/>
    <lineage>
        <taxon>Bacteria</taxon>
        <taxon>Pseudomonadati</taxon>
        <taxon>Bacteroidota</taxon>
        <taxon>Sphingobacteriia</taxon>
        <taxon>Sphingobacteriales</taxon>
        <taxon>Sphingobacteriaceae</taxon>
        <taxon>Pedobacter</taxon>
    </lineage>
</organism>
<dbReference type="GO" id="GO:0016740">
    <property type="term" value="F:transferase activity"/>
    <property type="evidence" value="ECO:0007669"/>
    <property type="project" value="UniProtKB-KW"/>
</dbReference>
<keyword evidence="2" id="KW-1185">Reference proteome</keyword>
<name>A0A1W2E5R3_9SPHI</name>
<gene>
    <name evidence="1" type="ORF">SAMN04488101_11026</name>
</gene>
<sequence>MKRKLGISYTEANFQNYWNWFTPEDLGDDIELVELSFEKNNKADIEKCDGFVLTGGIDVLPEIYGGAEEYPYKPDAFLPERDEFERLIYEYSQKAKVAVLGICRGMQYINILEGGTVFEDNGEQVNKLHKKGVEDKIHGLNIHKDSLLYRITGNEVGEVNSAHHQAVKPGDLGTNLMVSATSDTPDGLIEGLEFKDKTGKAFMLGVQWHPERMKEKEHNPLSQKIKEQFIKEVKNHKR</sequence>